<evidence type="ECO:0000313" key="9">
    <source>
        <dbReference type="EMBL" id="ALG88729.1"/>
    </source>
</evidence>
<comment type="catalytic activity">
    <reaction evidence="7">
        <text>L-tyrosyl-[protein] + ATP = O-(5'-adenylyl)-L-tyrosyl-[protein] + diphosphate</text>
        <dbReference type="Rhea" id="RHEA:54288"/>
        <dbReference type="Rhea" id="RHEA-COMP:10136"/>
        <dbReference type="Rhea" id="RHEA-COMP:13846"/>
        <dbReference type="ChEBI" id="CHEBI:30616"/>
        <dbReference type="ChEBI" id="CHEBI:33019"/>
        <dbReference type="ChEBI" id="CHEBI:46858"/>
        <dbReference type="ChEBI" id="CHEBI:83624"/>
        <dbReference type="EC" id="2.7.7.108"/>
    </reaction>
</comment>
<dbReference type="Pfam" id="PF02661">
    <property type="entry name" value="Fic"/>
    <property type="match status" value="1"/>
</dbReference>
<dbReference type="Gene3D" id="1.10.3290.10">
    <property type="entry name" value="Fido-like domain"/>
    <property type="match status" value="1"/>
</dbReference>
<evidence type="ECO:0000259" key="8">
    <source>
        <dbReference type="PROSITE" id="PS51459"/>
    </source>
</evidence>
<reference evidence="9" key="2">
    <citation type="submission" date="2015-07" db="EMBL/GenBank/DDBJ databases">
        <authorList>
            <person name="Welte C."/>
            <person name="de Graaf R."/>
            <person name="van den Bosch T.J.M."/>
            <person name="Op den Camp H."/>
            <person name="van Dam N."/>
            <person name="Jetten M."/>
        </authorList>
    </citation>
    <scope>NUCLEOTIDE SEQUENCE</scope>
    <source>
        <plasmid evidence="9">Drgb5</plasmid>
    </source>
</reference>
<accession>A0A0N9NND7</accession>
<evidence type="ECO:0000256" key="1">
    <source>
        <dbReference type="ARBA" id="ARBA00022679"/>
    </source>
</evidence>
<gene>
    <name evidence="9" type="primary">vbhT</name>
    <name evidence="9" type="ORF">Drgb5_00006</name>
</gene>
<keyword evidence="3" id="KW-0547">Nucleotide-binding</keyword>
<evidence type="ECO:0000256" key="6">
    <source>
        <dbReference type="ARBA" id="ARBA00047939"/>
    </source>
</evidence>
<dbReference type="GO" id="GO:0070733">
    <property type="term" value="F:AMPylase activity"/>
    <property type="evidence" value="ECO:0007669"/>
    <property type="project" value="UniProtKB-EC"/>
</dbReference>
<name>A0A0N9NND7_PECCA</name>
<dbReference type="GO" id="GO:0051302">
    <property type="term" value="P:regulation of cell division"/>
    <property type="evidence" value="ECO:0007669"/>
    <property type="project" value="TreeGrafter"/>
</dbReference>
<dbReference type="EMBL" id="KT351736">
    <property type="protein sequence ID" value="ALG88729.1"/>
    <property type="molecule type" value="Genomic_DNA"/>
</dbReference>
<dbReference type="PANTHER" id="PTHR39560:SF1">
    <property type="entry name" value="PROTEIN ADENYLYLTRANSFERASE FIC-RELATED"/>
    <property type="match status" value="1"/>
</dbReference>
<feature type="domain" description="Fido" evidence="8">
    <location>
        <begin position="76"/>
        <end position="221"/>
    </location>
</feature>
<keyword evidence="4" id="KW-0067">ATP-binding</keyword>
<sequence>MDSKIDGKPIKLILNDDSPVFLLSHGYNDRYEQLAPLNNKLKIKYKYQIDSLEFILGNVKLLHIIKNKYNKRNVPLGELAFKDIHKSMFGDIYDWAGEYRSHEVVVGDRERETVHHDEIKQFMRNVFSRTNKSRLSKIKTIDELSILLTHLHSELAWIHPFEDGNGRAIRSYMFLISFLLGFKMDITLFTGSKKRKSLYHYAVRKAIYDGNFKYLHKIIRHSLSDLKSNRNPQPS</sequence>
<dbReference type="InterPro" id="IPR003812">
    <property type="entry name" value="Fido"/>
</dbReference>
<dbReference type="RefSeq" id="WP_181374733.1">
    <property type="nucleotide sequence ID" value="NZ_KT351736.1"/>
</dbReference>
<dbReference type="AlphaFoldDB" id="A0A0N9NND7"/>
<dbReference type="PROSITE" id="PS51459">
    <property type="entry name" value="FIDO"/>
    <property type="match status" value="1"/>
</dbReference>
<dbReference type="GO" id="GO:0005524">
    <property type="term" value="F:ATP binding"/>
    <property type="evidence" value="ECO:0007669"/>
    <property type="project" value="UniProtKB-KW"/>
</dbReference>
<proteinExistence type="predicted"/>
<evidence type="ECO:0000256" key="2">
    <source>
        <dbReference type="ARBA" id="ARBA00022695"/>
    </source>
</evidence>
<reference evidence="9" key="1">
    <citation type="journal article" date="2015" name="Environ. Microbiol.">
        <title>Plasmids from the gut microbiome of cabbage root fly larvae encode SaxA that catalyses the conversion of the plant toxin 2-phenylethyl isothiocyanate.</title>
        <authorList>
            <person name="Welte C.U."/>
            <person name="de Graaf R.M."/>
            <person name="van den Bosch T.J."/>
            <person name="Op den Camp H.J."/>
            <person name="van Dam N.M."/>
            <person name="Jetten M.S."/>
        </authorList>
    </citation>
    <scope>NUCLEOTIDE SEQUENCE</scope>
    <source>
        <plasmid evidence="9">Drgb5</plasmid>
    </source>
</reference>
<evidence type="ECO:0000256" key="3">
    <source>
        <dbReference type="ARBA" id="ARBA00022741"/>
    </source>
</evidence>
<dbReference type="PANTHER" id="PTHR39560">
    <property type="entry name" value="PROTEIN ADENYLYLTRANSFERASE FIC-RELATED"/>
    <property type="match status" value="1"/>
</dbReference>
<evidence type="ECO:0000256" key="4">
    <source>
        <dbReference type="ARBA" id="ARBA00022840"/>
    </source>
</evidence>
<evidence type="ECO:0000256" key="7">
    <source>
        <dbReference type="ARBA" id="ARBA00048696"/>
    </source>
</evidence>
<protein>
    <recommendedName>
        <fullName evidence="5">protein adenylyltransferase</fullName>
        <ecNumber evidence="5">2.7.7.108</ecNumber>
    </recommendedName>
</protein>
<dbReference type="SUPFAM" id="SSF140931">
    <property type="entry name" value="Fic-like"/>
    <property type="match status" value="1"/>
</dbReference>
<dbReference type="InterPro" id="IPR036597">
    <property type="entry name" value="Fido-like_dom_sf"/>
</dbReference>
<keyword evidence="1 9" id="KW-0808">Transferase</keyword>
<comment type="catalytic activity">
    <reaction evidence="6">
        <text>L-threonyl-[protein] + ATP = 3-O-(5'-adenylyl)-L-threonyl-[protein] + diphosphate</text>
        <dbReference type="Rhea" id="RHEA:54292"/>
        <dbReference type="Rhea" id="RHEA-COMP:11060"/>
        <dbReference type="Rhea" id="RHEA-COMP:13847"/>
        <dbReference type="ChEBI" id="CHEBI:30013"/>
        <dbReference type="ChEBI" id="CHEBI:30616"/>
        <dbReference type="ChEBI" id="CHEBI:33019"/>
        <dbReference type="ChEBI" id="CHEBI:138113"/>
        <dbReference type="EC" id="2.7.7.108"/>
    </reaction>
</comment>
<organism evidence="9">
    <name type="scientific">Pectobacterium carotovorum</name>
    <name type="common">Erwinia carotovora</name>
    <dbReference type="NCBI Taxonomy" id="554"/>
    <lineage>
        <taxon>Bacteria</taxon>
        <taxon>Pseudomonadati</taxon>
        <taxon>Pseudomonadota</taxon>
        <taxon>Gammaproteobacteria</taxon>
        <taxon>Enterobacterales</taxon>
        <taxon>Pectobacteriaceae</taxon>
        <taxon>Pectobacterium</taxon>
    </lineage>
</organism>
<geneLocation type="plasmid" evidence="9">
    <name>Drgb5</name>
</geneLocation>
<dbReference type="EC" id="2.7.7.108" evidence="5"/>
<evidence type="ECO:0000256" key="5">
    <source>
        <dbReference type="ARBA" id="ARBA00034531"/>
    </source>
</evidence>
<keyword evidence="9" id="KW-0614">Plasmid</keyword>
<keyword evidence="2 9" id="KW-0548">Nucleotidyltransferase</keyword>